<keyword evidence="1" id="KW-0723">Serine/threonine-protein kinase</keyword>
<protein>
    <submittedName>
        <fullName evidence="1">Mitotic checkpoint serine/threonine protein kinase Bub1/Mitotic spindle checkpoint component Mad3</fullName>
    </submittedName>
</protein>
<dbReference type="STRING" id="93759.A0A1R3IXJ0"/>
<gene>
    <name evidence="1" type="ORF">COLO4_20704</name>
</gene>
<reference evidence="2" key="1">
    <citation type="submission" date="2013-09" db="EMBL/GenBank/DDBJ databases">
        <title>Corchorus olitorius genome sequencing.</title>
        <authorList>
            <person name="Alam M."/>
            <person name="Haque M.S."/>
            <person name="Islam M.S."/>
            <person name="Emdad E.M."/>
            <person name="Islam M.M."/>
            <person name="Ahmed B."/>
            <person name="Halim A."/>
            <person name="Hossen Q.M.M."/>
            <person name="Hossain M.Z."/>
            <person name="Ahmed R."/>
            <person name="Khan M.M."/>
            <person name="Islam R."/>
            <person name="Rashid M.M."/>
            <person name="Khan S.A."/>
            <person name="Rahman M.S."/>
            <person name="Alam M."/>
            <person name="Yahiya A.S."/>
            <person name="Khan M.S."/>
            <person name="Azam M.S."/>
            <person name="Haque T."/>
            <person name="Lashkar M.Z.H."/>
            <person name="Akhand A.I."/>
            <person name="Morshed G."/>
            <person name="Roy S."/>
            <person name="Uddin K.S."/>
            <person name="Rabeya T."/>
            <person name="Hossain A.S."/>
            <person name="Chowdhury A."/>
            <person name="Snigdha A.R."/>
            <person name="Mortoza M.S."/>
            <person name="Matin S.A."/>
            <person name="Hoque S.M.E."/>
            <person name="Islam M.K."/>
            <person name="Roy D.K."/>
            <person name="Haider R."/>
            <person name="Moosa M.M."/>
            <person name="Elias S.M."/>
            <person name="Hasan A.M."/>
            <person name="Jahan S."/>
            <person name="Shafiuddin M."/>
            <person name="Mahmood N."/>
            <person name="Shommy N.S."/>
        </authorList>
    </citation>
    <scope>NUCLEOTIDE SEQUENCE [LARGE SCALE GENOMIC DNA]</scope>
    <source>
        <strain evidence="2">cv. O-4</strain>
    </source>
</reference>
<evidence type="ECO:0000313" key="1">
    <source>
        <dbReference type="EMBL" id="OMO87302.1"/>
    </source>
</evidence>
<proteinExistence type="predicted"/>
<organism evidence="1 2">
    <name type="scientific">Corchorus olitorius</name>
    <dbReference type="NCBI Taxonomy" id="93759"/>
    <lineage>
        <taxon>Eukaryota</taxon>
        <taxon>Viridiplantae</taxon>
        <taxon>Streptophyta</taxon>
        <taxon>Embryophyta</taxon>
        <taxon>Tracheophyta</taxon>
        <taxon>Spermatophyta</taxon>
        <taxon>Magnoliopsida</taxon>
        <taxon>eudicotyledons</taxon>
        <taxon>Gunneridae</taxon>
        <taxon>Pentapetalae</taxon>
        <taxon>rosids</taxon>
        <taxon>malvids</taxon>
        <taxon>Malvales</taxon>
        <taxon>Malvaceae</taxon>
        <taxon>Grewioideae</taxon>
        <taxon>Apeibeae</taxon>
        <taxon>Corchorus</taxon>
    </lineage>
</organism>
<evidence type="ECO:0000313" key="2">
    <source>
        <dbReference type="Proteomes" id="UP000187203"/>
    </source>
</evidence>
<dbReference type="AlphaFoldDB" id="A0A1R3IXJ0"/>
<keyword evidence="2" id="KW-1185">Reference proteome</keyword>
<name>A0A1R3IXJ0_9ROSI</name>
<dbReference type="GO" id="GO:0004674">
    <property type="term" value="F:protein serine/threonine kinase activity"/>
    <property type="evidence" value="ECO:0007669"/>
    <property type="project" value="UniProtKB-KW"/>
</dbReference>
<dbReference type="GO" id="GO:0007094">
    <property type="term" value="P:mitotic spindle assembly checkpoint signaling"/>
    <property type="evidence" value="ECO:0007669"/>
    <property type="project" value="InterPro"/>
</dbReference>
<dbReference type="PANTHER" id="PTHR14030:SF19">
    <property type="entry name" value="MITOTIC SPINDLE CHECKPOINT PROTEIN BUBR1"/>
    <property type="match status" value="1"/>
</dbReference>
<dbReference type="Proteomes" id="UP000187203">
    <property type="component" value="Unassembled WGS sequence"/>
</dbReference>
<dbReference type="OrthoDB" id="248495at2759"/>
<comment type="caution">
    <text evidence="1">The sequence shown here is derived from an EMBL/GenBank/DDBJ whole genome shotgun (WGS) entry which is preliminary data.</text>
</comment>
<dbReference type="PANTHER" id="PTHR14030">
    <property type="entry name" value="MITOTIC CHECKPOINT SERINE/THREONINE-PROTEIN KINASE BUB1"/>
    <property type="match status" value="1"/>
</dbReference>
<dbReference type="GO" id="GO:0051754">
    <property type="term" value="P:meiotic sister chromatid cohesion, centromeric"/>
    <property type="evidence" value="ECO:0007669"/>
    <property type="project" value="TreeGrafter"/>
</dbReference>
<sequence length="78" mass="9296">MDPETEFLASKRETGVEWELFKENVRPLKRGRNIQILNHSLKAHVNDQVKKSLLQNRRRLIEAIDEYKGEDPLQPWLE</sequence>
<accession>A0A1R3IXJ0</accession>
<keyword evidence="1" id="KW-0808">Transferase</keyword>
<dbReference type="InterPro" id="IPR015661">
    <property type="entry name" value="Bub1/Mad3"/>
</dbReference>
<keyword evidence="1" id="KW-0418">Kinase</keyword>
<dbReference type="EMBL" id="AWUE01017340">
    <property type="protein sequence ID" value="OMO87302.1"/>
    <property type="molecule type" value="Genomic_DNA"/>
</dbReference>
<dbReference type="Gene3D" id="1.25.40.430">
    <property type="match status" value="1"/>
</dbReference>